<evidence type="ECO:0000256" key="1">
    <source>
        <dbReference type="SAM" id="MobiDB-lite"/>
    </source>
</evidence>
<evidence type="ECO:0000313" key="3">
    <source>
        <dbReference type="Proteomes" id="UP000014978"/>
    </source>
</evidence>
<comment type="caution">
    <text evidence="2">The sequence shown here is derived from an EMBL/GenBank/DDBJ whole genome shotgun (WGS) entry which is preliminary data.</text>
</comment>
<reference evidence="3" key="1">
    <citation type="journal article" date="2013" name="PLoS Genet.">
        <title>The genome of Spraguea lophii and the basis of host-microsporidian interactions.</title>
        <authorList>
            <person name="Campbell S.E."/>
            <person name="Williams T.A."/>
            <person name="Yousuf A."/>
            <person name="Soanes D.M."/>
            <person name="Paszkiewicz K.H."/>
            <person name="Williams B.A.P."/>
        </authorList>
    </citation>
    <scope>NUCLEOTIDE SEQUENCE [LARGE SCALE GENOMIC DNA]</scope>
    <source>
        <strain evidence="3">42_110</strain>
    </source>
</reference>
<sequence length="487" mass="57799">MNENKTDKDETNIKKIDQTNNHMDDANIEKDKDIQKQTYGFNRRIYENAKETKGFGSAFKDNKDSKGYNDTDIRRYKEKYYKNGENKKYGDKREGRRYDDNKKYDGRYKDDNKKYDGRYKDDKKYDRERDSKRYGDKKEGRGYKDDKKYDERRDNKRYGDNRENRGYHERRDRNDNTNGYKNNIISIDGKICNSNIKLNVKINSSDVYNFIQGNNIQLTKLESAVANIEENYIINLYSKESASDLIDTIVGYVQQIESFYRVERMVNTKIFIVGNRAKNLYLKYKDVLNNNRIIYLDNCNGGNNDMTHGNPDKNGIKLDDVFNYDIVIMEKKYLNEIDQKYLKYIKIIVLDYGSNANEYMDKLLDCDILKNAQKIRIYDKDSNNKNNMKGYKIINYGISISVEEDGAYTYNDFEERFLDGNIMFNIKEMECKDKFGRNPQPNNKGKIEKLFKNNNIPLPDCFLSDLERFERLKLSGEKEISDDEGWE</sequence>
<dbReference type="AlphaFoldDB" id="S7W543"/>
<feature type="compositionally biased region" description="Basic and acidic residues" evidence="1">
    <location>
        <begin position="1"/>
        <end position="35"/>
    </location>
</feature>
<feature type="compositionally biased region" description="Basic and acidic residues" evidence="1">
    <location>
        <begin position="60"/>
        <end position="175"/>
    </location>
</feature>
<keyword evidence="3" id="KW-1185">Reference proteome</keyword>
<gene>
    <name evidence="2" type="ORF">SLOPH_620</name>
</gene>
<organism evidence="2 3">
    <name type="scientific">Spraguea lophii (strain 42_110)</name>
    <name type="common">Microsporidian parasite</name>
    <dbReference type="NCBI Taxonomy" id="1358809"/>
    <lineage>
        <taxon>Eukaryota</taxon>
        <taxon>Fungi</taxon>
        <taxon>Fungi incertae sedis</taxon>
        <taxon>Microsporidia</taxon>
        <taxon>Spragueidae</taxon>
        <taxon>Spraguea</taxon>
    </lineage>
</organism>
<protein>
    <submittedName>
        <fullName evidence="2">Uncharacterized protein</fullName>
    </submittedName>
</protein>
<dbReference type="HOGENOM" id="CLU_560393_0_0_1"/>
<dbReference type="VEuPathDB" id="MicrosporidiaDB:SLOPH_620"/>
<feature type="region of interest" description="Disordered" evidence="1">
    <location>
        <begin position="1"/>
        <end position="180"/>
    </location>
</feature>
<feature type="compositionally biased region" description="Basic and acidic residues" evidence="1">
    <location>
        <begin position="44"/>
        <end position="53"/>
    </location>
</feature>
<dbReference type="InParanoid" id="S7W543"/>
<proteinExistence type="predicted"/>
<dbReference type="Proteomes" id="UP000014978">
    <property type="component" value="Unassembled WGS sequence"/>
</dbReference>
<evidence type="ECO:0000313" key="2">
    <source>
        <dbReference type="EMBL" id="EPR77876.1"/>
    </source>
</evidence>
<accession>S7W543</accession>
<dbReference type="STRING" id="1358809.S7W543"/>
<dbReference type="EMBL" id="ATCN01001184">
    <property type="protein sequence ID" value="EPR77876.1"/>
    <property type="molecule type" value="Genomic_DNA"/>
</dbReference>
<name>S7W543_SPRLO</name>